<dbReference type="RefSeq" id="WP_176737250.1">
    <property type="nucleotide sequence ID" value="NZ_FMHZ01000002.1"/>
</dbReference>
<feature type="domain" description="Spore protein YkvP/CgeB glycosyl transferase-like" evidence="1">
    <location>
        <begin position="273"/>
        <end position="423"/>
    </location>
</feature>
<evidence type="ECO:0000313" key="2">
    <source>
        <dbReference type="EMBL" id="SCL48392.1"/>
    </source>
</evidence>
<dbReference type="SUPFAM" id="SSF53756">
    <property type="entry name" value="UDP-Glycosyltransferase/glycogen phosphorylase"/>
    <property type="match status" value="1"/>
</dbReference>
<evidence type="ECO:0000259" key="1">
    <source>
        <dbReference type="Pfam" id="PF13524"/>
    </source>
</evidence>
<reference evidence="3" key="1">
    <citation type="submission" date="2016-06" db="EMBL/GenBank/DDBJ databases">
        <authorList>
            <person name="Varghese N."/>
            <person name="Submissions Spin"/>
        </authorList>
    </citation>
    <scope>NUCLEOTIDE SEQUENCE [LARGE SCALE GENOMIC DNA]</scope>
    <source>
        <strain evidence="3">DSM 43903</strain>
    </source>
</reference>
<gene>
    <name evidence="2" type="ORF">GA0070606_1300</name>
</gene>
<proteinExistence type="predicted"/>
<name>A0A1C6U2X2_9ACTN</name>
<organism evidence="2 3">
    <name type="scientific">Micromonospora citrea</name>
    <dbReference type="NCBI Taxonomy" id="47855"/>
    <lineage>
        <taxon>Bacteria</taxon>
        <taxon>Bacillati</taxon>
        <taxon>Actinomycetota</taxon>
        <taxon>Actinomycetes</taxon>
        <taxon>Micromonosporales</taxon>
        <taxon>Micromonosporaceae</taxon>
        <taxon>Micromonospora</taxon>
    </lineage>
</organism>
<protein>
    <submittedName>
        <fullName evidence="2">Glycosyltransferase involved in cell wall bisynthesis</fullName>
    </submittedName>
</protein>
<dbReference type="Proteomes" id="UP000199001">
    <property type="component" value="Unassembled WGS sequence"/>
</dbReference>
<dbReference type="STRING" id="47855.GA0070606_1300"/>
<dbReference type="GO" id="GO:0016740">
    <property type="term" value="F:transferase activity"/>
    <property type="evidence" value="ECO:0007669"/>
    <property type="project" value="UniProtKB-KW"/>
</dbReference>
<dbReference type="Gene3D" id="3.40.50.2000">
    <property type="entry name" value="Glycogen Phosphorylase B"/>
    <property type="match status" value="2"/>
</dbReference>
<dbReference type="AlphaFoldDB" id="A0A1C6U2X2"/>
<accession>A0A1C6U2X2</accession>
<dbReference type="EMBL" id="FMHZ01000002">
    <property type="protein sequence ID" value="SCL48392.1"/>
    <property type="molecule type" value="Genomic_DNA"/>
</dbReference>
<keyword evidence="2" id="KW-0808">Transferase</keyword>
<evidence type="ECO:0000313" key="3">
    <source>
        <dbReference type="Proteomes" id="UP000199001"/>
    </source>
</evidence>
<keyword evidence="3" id="KW-1185">Reference proteome</keyword>
<sequence length="445" mass="48793">MNGQPGRARVLVVGAEPFRATTGSGITLANLFAGWPRDRLAQVYTAAAEPSTEVCSRFHRIDPRSSPVDHYGRRFLSRGGSPWGRADPAIGAIPVSAGAPSSARLHAELRALADLSPLRIAGPLVEWVRAFRPDVVYSMLGSVRIMRLADRLAECSGAPLVPHFMDDWPATLYASGELLGYGQRSVRRHLDRVMRRCVSGLCISDEMAREYERRYDRPFAAFANCVDESAFVDPVDGRAETGALRLSYVGGLHLDRWAVLRQVGLALGELPGDLPRPRLTVHAPEADLVRYRDRFVDCPQVHLGESLGGAEVTRALAEADVLVHVESFRPELRRYTRFSLSTKIPQYLAAGRPVLAYGPGELASMRHLDAAGAALGVGVEDQRQLRQALERLCRDGALRGRLARAGHEWAWRHHSRGQVARAFAARLTEVSAVAVPGPVSERTAR</sequence>
<dbReference type="Pfam" id="PF13524">
    <property type="entry name" value="Glyco_trans_1_2"/>
    <property type="match status" value="1"/>
</dbReference>
<dbReference type="InterPro" id="IPR055259">
    <property type="entry name" value="YkvP/CgeB_Glyco_trans-like"/>
</dbReference>